<sequence>MFFYGFLFGGGCGLQFTSSLAAATFYFKRYATLAFCLQSVSFGFGCIVLPLPVTFLIQAYGWQGSMILLAGLPMQQIWLALLLKPATSGQVEDIRKLNKEDKENRELEREWLEPLKRRLLRKKMSAADVLNQEEEDRENIIVIQAVSRRELEVVSSGIMMDENDEVMPVNTEERGENEDVEEEEDDEEAIWKRMTYMTCNHYNEEQLCRSRSASCNTTAENYVRIVHLAPYAIGILLSNSIWAFITIWLSEIAIVHTKLDGLMTYKFVSLFGFSCLISRGVMSRFKSVKPFIGHFIISIITSATLFLAPSLIDTYNGLSISIMLIGCSTNASFCLITPSIIRLMNKSGLLKPAFNICLLCCGVGSLIGPLLGAVLTDYTGDFTVSFYVAGITSLLSAMFVAFYHFIFK</sequence>
<feature type="transmembrane region" description="Helical" evidence="1">
    <location>
        <begin position="291"/>
        <end position="312"/>
    </location>
</feature>
<accession>A0A7I8VKU4</accession>
<evidence type="ECO:0000313" key="3">
    <source>
        <dbReference type="Proteomes" id="UP000549394"/>
    </source>
</evidence>
<dbReference type="InterPro" id="IPR036259">
    <property type="entry name" value="MFS_trans_sf"/>
</dbReference>
<dbReference type="GO" id="GO:0022857">
    <property type="term" value="F:transmembrane transporter activity"/>
    <property type="evidence" value="ECO:0007669"/>
    <property type="project" value="InterPro"/>
</dbReference>
<feature type="transmembrane region" description="Helical" evidence="1">
    <location>
        <begin position="386"/>
        <end position="406"/>
    </location>
</feature>
<keyword evidence="1" id="KW-0812">Transmembrane</keyword>
<dbReference type="Proteomes" id="UP000549394">
    <property type="component" value="Unassembled WGS sequence"/>
</dbReference>
<dbReference type="SUPFAM" id="SSF103473">
    <property type="entry name" value="MFS general substrate transporter"/>
    <property type="match status" value="1"/>
</dbReference>
<proteinExistence type="predicted"/>
<feature type="transmembrane region" description="Helical" evidence="1">
    <location>
        <begin position="318"/>
        <end position="341"/>
    </location>
</feature>
<feature type="transmembrane region" description="Helical" evidence="1">
    <location>
        <begin position="228"/>
        <end position="250"/>
    </location>
</feature>
<comment type="caution">
    <text evidence="2">The sequence shown here is derived from an EMBL/GenBank/DDBJ whole genome shotgun (WGS) entry which is preliminary data.</text>
</comment>
<dbReference type="OrthoDB" id="2213137at2759"/>
<dbReference type="InterPro" id="IPR011701">
    <property type="entry name" value="MFS"/>
</dbReference>
<dbReference type="InterPro" id="IPR050327">
    <property type="entry name" value="Proton-linked_MCT"/>
</dbReference>
<organism evidence="2 3">
    <name type="scientific">Dimorphilus gyrociliatus</name>
    <dbReference type="NCBI Taxonomy" id="2664684"/>
    <lineage>
        <taxon>Eukaryota</taxon>
        <taxon>Metazoa</taxon>
        <taxon>Spiralia</taxon>
        <taxon>Lophotrochozoa</taxon>
        <taxon>Annelida</taxon>
        <taxon>Polychaeta</taxon>
        <taxon>Polychaeta incertae sedis</taxon>
        <taxon>Dinophilidae</taxon>
        <taxon>Dimorphilus</taxon>
    </lineage>
</organism>
<feature type="transmembrane region" description="Helical" evidence="1">
    <location>
        <begin position="39"/>
        <end position="60"/>
    </location>
</feature>
<dbReference type="PANTHER" id="PTHR11360">
    <property type="entry name" value="MONOCARBOXYLATE TRANSPORTER"/>
    <property type="match status" value="1"/>
</dbReference>
<dbReference type="PANTHER" id="PTHR11360:SF284">
    <property type="entry name" value="EG:103B4.3 PROTEIN-RELATED"/>
    <property type="match status" value="1"/>
</dbReference>
<feature type="transmembrane region" description="Helical" evidence="1">
    <location>
        <begin position="66"/>
        <end position="83"/>
    </location>
</feature>
<dbReference type="EMBL" id="CAJFCJ010000007">
    <property type="protein sequence ID" value="CAD5116910.1"/>
    <property type="molecule type" value="Genomic_DNA"/>
</dbReference>
<dbReference type="Gene3D" id="1.20.1250.20">
    <property type="entry name" value="MFS general substrate transporter like domains"/>
    <property type="match status" value="2"/>
</dbReference>
<protein>
    <submittedName>
        <fullName evidence="2">Uncharacterized protein</fullName>
    </submittedName>
</protein>
<evidence type="ECO:0000313" key="2">
    <source>
        <dbReference type="EMBL" id="CAD5116910.1"/>
    </source>
</evidence>
<feature type="transmembrane region" description="Helical" evidence="1">
    <location>
        <begin position="6"/>
        <end position="27"/>
    </location>
</feature>
<gene>
    <name evidence="2" type="ORF">DGYR_LOCUS5492</name>
</gene>
<reference evidence="2 3" key="1">
    <citation type="submission" date="2020-08" db="EMBL/GenBank/DDBJ databases">
        <authorList>
            <person name="Hejnol A."/>
        </authorList>
    </citation>
    <scope>NUCLEOTIDE SEQUENCE [LARGE SCALE GENOMIC DNA]</scope>
</reference>
<feature type="transmembrane region" description="Helical" evidence="1">
    <location>
        <begin position="262"/>
        <end position="279"/>
    </location>
</feature>
<feature type="transmembrane region" description="Helical" evidence="1">
    <location>
        <begin position="353"/>
        <end position="374"/>
    </location>
</feature>
<keyword evidence="1" id="KW-0472">Membrane</keyword>
<keyword evidence="3" id="KW-1185">Reference proteome</keyword>
<keyword evidence="1" id="KW-1133">Transmembrane helix</keyword>
<dbReference type="Pfam" id="PF07690">
    <property type="entry name" value="MFS_1"/>
    <property type="match status" value="1"/>
</dbReference>
<evidence type="ECO:0000256" key="1">
    <source>
        <dbReference type="SAM" id="Phobius"/>
    </source>
</evidence>
<dbReference type="AlphaFoldDB" id="A0A7I8VKU4"/>
<name>A0A7I8VKU4_9ANNE</name>